<name>A0ABR8A2C6_9CYAN</name>
<evidence type="ECO:0000256" key="2">
    <source>
        <dbReference type="ARBA" id="ARBA00022729"/>
    </source>
</evidence>
<gene>
    <name evidence="4" type="ORF">H6G24_00920</name>
</gene>
<feature type="signal peptide" evidence="3">
    <location>
        <begin position="1"/>
        <end position="22"/>
    </location>
</feature>
<comment type="caution">
    <text evidence="4">The sequence shown here is derived from an EMBL/GenBank/DDBJ whole genome shotgun (WGS) entry which is preliminary data.</text>
</comment>
<accession>A0ABR8A2C6</accession>
<proteinExistence type="inferred from homology"/>
<keyword evidence="2 3" id="KW-0732">Signal</keyword>
<evidence type="ECO:0000313" key="4">
    <source>
        <dbReference type="EMBL" id="MBD2194058.1"/>
    </source>
</evidence>
<dbReference type="Proteomes" id="UP000658514">
    <property type="component" value="Unassembled WGS sequence"/>
</dbReference>
<sequence>MSVRKKGLLAAGAALTALAGFAVSTFGGLEPITANSTISQQVNQQAPTLLAQRQNITSLTVVFPSRSDSTDLQNKANAVGAFLSKELGIPVKAQVGDDTAAVEALRANRADVAFLSSRPALKAEQLANARLYLAEVRDNYSGRYTYSSVFVVPKNSPLKSRNNAKGTLEQLRGKRMAFTSPTSGSGFIFPTSELVKQGFVPDKDRLNGFFGQVSYGGNYSKALQAVLRGQADVAAVSEYALNPPYITAEEKNQLRVLHRIAGVPAHGIAIDDDVPAPMREKIINALLKLNQSQNNQLLRNLYNSTELVRVDHNRHLAPVRNALASIGIEP</sequence>
<dbReference type="RefSeq" id="WP_190538415.1">
    <property type="nucleotide sequence ID" value="NZ_CAWPNO010000001.1"/>
</dbReference>
<dbReference type="SUPFAM" id="SSF53850">
    <property type="entry name" value="Periplasmic binding protein-like II"/>
    <property type="match status" value="1"/>
</dbReference>
<evidence type="ECO:0000256" key="1">
    <source>
        <dbReference type="ARBA" id="ARBA00007162"/>
    </source>
</evidence>
<keyword evidence="5" id="KW-1185">Reference proteome</keyword>
<dbReference type="NCBIfam" id="TIGR01098">
    <property type="entry name" value="3A0109s03R"/>
    <property type="match status" value="1"/>
</dbReference>
<comment type="similarity">
    <text evidence="1">Belongs to the phosphate/phosphite/phosphonate binding protein family.</text>
</comment>
<evidence type="ECO:0000313" key="5">
    <source>
        <dbReference type="Proteomes" id="UP000658514"/>
    </source>
</evidence>
<dbReference type="PANTHER" id="PTHR35841:SF1">
    <property type="entry name" value="PHOSPHONATES-BINDING PERIPLASMIC PROTEIN"/>
    <property type="match status" value="1"/>
</dbReference>
<dbReference type="PANTHER" id="PTHR35841">
    <property type="entry name" value="PHOSPHONATES-BINDING PERIPLASMIC PROTEIN"/>
    <property type="match status" value="1"/>
</dbReference>
<reference evidence="4 5" key="1">
    <citation type="journal article" date="2020" name="ISME J.">
        <title>Comparative genomics reveals insights into cyanobacterial evolution and habitat adaptation.</title>
        <authorList>
            <person name="Chen M.Y."/>
            <person name="Teng W.K."/>
            <person name="Zhao L."/>
            <person name="Hu C.X."/>
            <person name="Zhou Y.K."/>
            <person name="Han B.P."/>
            <person name="Song L.R."/>
            <person name="Shu W.S."/>
        </authorList>
    </citation>
    <scope>NUCLEOTIDE SEQUENCE [LARGE SCALE GENOMIC DNA]</scope>
    <source>
        <strain evidence="4 5">FACHB-288</strain>
    </source>
</reference>
<protein>
    <submittedName>
        <fullName evidence="4">Phosphate/phosphite/phosphonate ABC transporter substrate-binding protein</fullName>
    </submittedName>
</protein>
<evidence type="ECO:0000256" key="3">
    <source>
        <dbReference type="SAM" id="SignalP"/>
    </source>
</evidence>
<organism evidence="4 5">
    <name type="scientific">Calothrix parietina FACHB-288</name>
    <dbReference type="NCBI Taxonomy" id="2692896"/>
    <lineage>
        <taxon>Bacteria</taxon>
        <taxon>Bacillati</taxon>
        <taxon>Cyanobacteriota</taxon>
        <taxon>Cyanophyceae</taxon>
        <taxon>Nostocales</taxon>
        <taxon>Calotrichaceae</taxon>
        <taxon>Calothrix</taxon>
    </lineage>
</organism>
<dbReference type="InterPro" id="IPR005770">
    <property type="entry name" value="PhnD"/>
</dbReference>
<feature type="chain" id="PRO_5046855584" evidence="3">
    <location>
        <begin position="23"/>
        <end position="330"/>
    </location>
</feature>
<dbReference type="EMBL" id="JACJQH010000001">
    <property type="protein sequence ID" value="MBD2194058.1"/>
    <property type="molecule type" value="Genomic_DNA"/>
</dbReference>
<dbReference type="Gene3D" id="3.40.190.10">
    <property type="entry name" value="Periplasmic binding protein-like II"/>
    <property type="match status" value="2"/>
</dbReference>
<dbReference type="Pfam" id="PF12974">
    <property type="entry name" value="Phosphonate-bd"/>
    <property type="match status" value="1"/>
</dbReference>